<dbReference type="EnsemblMetazoa" id="ACUA018833-RA">
    <property type="protein sequence ID" value="ACUA018833-PA"/>
    <property type="gene ID" value="ACUA018833"/>
</dbReference>
<evidence type="ECO:0000256" key="1">
    <source>
        <dbReference type="SAM" id="MobiDB-lite"/>
    </source>
</evidence>
<organism evidence="2 3">
    <name type="scientific">Anopheles culicifacies</name>
    <dbReference type="NCBI Taxonomy" id="139723"/>
    <lineage>
        <taxon>Eukaryota</taxon>
        <taxon>Metazoa</taxon>
        <taxon>Ecdysozoa</taxon>
        <taxon>Arthropoda</taxon>
        <taxon>Hexapoda</taxon>
        <taxon>Insecta</taxon>
        <taxon>Pterygota</taxon>
        <taxon>Neoptera</taxon>
        <taxon>Endopterygota</taxon>
        <taxon>Diptera</taxon>
        <taxon>Nematocera</taxon>
        <taxon>Culicoidea</taxon>
        <taxon>Culicidae</taxon>
        <taxon>Anophelinae</taxon>
        <taxon>Anopheles</taxon>
        <taxon>culicifacies species complex</taxon>
    </lineage>
</organism>
<reference evidence="2" key="2">
    <citation type="submission" date="2020-05" db="UniProtKB">
        <authorList>
            <consortium name="EnsemblMetazoa"/>
        </authorList>
    </citation>
    <scope>IDENTIFICATION</scope>
    <source>
        <strain evidence="2">A-37</strain>
    </source>
</reference>
<dbReference type="STRING" id="139723.A0A182MI50"/>
<feature type="region of interest" description="Disordered" evidence="1">
    <location>
        <begin position="96"/>
        <end position="115"/>
    </location>
</feature>
<name>A0A182MI50_9DIPT</name>
<evidence type="ECO:0000313" key="2">
    <source>
        <dbReference type="EnsemblMetazoa" id="ACUA018833-PA"/>
    </source>
</evidence>
<keyword evidence="3" id="KW-1185">Reference proteome</keyword>
<evidence type="ECO:0000313" key="3">
    <source>
        <dbReference type="Proteomes" id="UP000075883"/>
    </source>
</evidence>
<dbReference type="VEuPathDB" id="VectorBase:ACUA018833"/>
<accession>A0A182MI50</accession>
<dbReference type="EMBL" id="AXCM01014226">
    <property type="status" value="NOT_ANNOTATED_CDS"/>
    <property type="molecule type" value="Genomic_DNA"/>
</dbReference>
<feature type="compositionally biased region" description="Gly residues" evidence="1">
    <location>
        <begin position="101"/>
        <end position="115"/>
    </location>
</feature>
<protein>
    <submittedName>
        <fullName evidence="2">Uncharacterized protein</fullName>
    </submittedName>
</protein>
<dbReference type="EMBL" id="AXCM01014227">
    <property type="status" value="NOT_ANNOTATED_CDS"/>
    <property type="molecule type" value="Genomic_DNA"/>
</dbReference>
<reference evidence="3" key="1">
    <citation type="submission" date="2013-09" db="EMBL/GenBank/DDBJ databases">
        <title>The Genome Sequence of Anopheles culicifacies species A.</title>
        <authorList>
            <consortium name="The Broad Institute Genomics Platform"/>
            <person name="Neafsey D.E."/>
            <person name="Besansky N."/>
            <person name="Howell P."/>
            <person name="Walton C."/>
            <person name="Young S.K."/>
            <person name="Zeng Q."/>
            <person name="Gargeya S."/>
            <person name="Fitzgerald M."/>
            <person name="Haas B."/>
            <person name="Abouelleil A."/>
            <person name="Allen A.W."/>
            <person name="Alvarado L."/>
            <person name="Arachchi H.M."/>
            <person name="Berlin A.M."/>
            <person name="Chapman S.B."/>
            <person name="Gainer-Dewar J."/>
            <person name="Goldberg J."/>
            <person name="Griggs A."/>
            <person name="Gujja S."/>
            <person name="Hansen M."/>
            <person name="Howarth C."/>
            <person name="Imamovic A."/>
            <person name="Ireland A."/>
            <person name="Larimer J."/>
            <person name="McCowan C."/>
            <person name="Murphy C."/>
            <person name="Pearson M."/>
            <person name="Poon T.W."/>
            <person name="Priest M."/>
            <person name="Roberts A."/>
            <person name="Saif S."/>
            <person name="Shea T."/>
            <person name="Sisk P."/>
            <person name="Sykes S."/>
            <person name="Wortman J."/>
            <person name="Nusbaum C."/>
            <person name="Birren B."/>
        </authorList>
    </citation>
    <scope>NUCLEOTIDE SEQUENCE [LARGE SCALE GENOMIC DNA]</scope>
    <source>
        <strain evidence="3">A-37</strain>
    </source>
</reference>
<dbReference type="AlphaFoldDB" id="A0A182MI50"/>
<sequence>MPVTHDRLFKRIISERSWGSYTYLCGCNLGPTLVADASHTYIDFLYRVLSNNEMPAMREEHKNMAVSGGNLQFSGSGILAHEKLSYLFSVWRMEGDWSNGSSGGEGADGGTGGKE</sequence>
<dbReference type="Proteomes" id="UP000075883">
    <property type="component" value="Unassembled WGS sequence"/>
</dbReference>
<proteinExistence type="predicted"/>